<accession>A0A0L8IVT2</accession>
<gene>
    <name evidence="1" type="ORF">ALO91_02818</name>
</gene>
<dbReference type="AlphaFoldDB" id="A0A0L8IVT2"/>
<comment type="caution">
    <text evidence="1">The sequence shown here is derived from an EMBL/GenBank/DDBJ whole genome shotgun (WGS) entry which is preliminary data.</text>
</comment>
<dbReference type="Proteomes" id="UP000050297">
    <property type="component" value="Unassembled WGS sequence"/>
</dbReference>
<evidence type="ECO:0000313" key="1">
    <source>
        <dbReference type="EMBL" id="KPW08245.1"/>
    </source>
</evidence>
<reference evidence="1 2" key="1">
    <citation type="submission" date="2015-09" db="EMBL/GenBank/DDBJ databases">
        <title>Genome announcement of multiple Pseudomonas syringae strains.</title>
        <authorList>
            <person name="Thakur S."/>
            <person name="Wang P.W."/>
            <person name="Gong Y."/>
            <person name="Weir B.S."/>
            <person name="Guttman D.S."/>
        </authorList>
    </citation>
    <scope>NUCLEOTIDE SEQUENCE [LARGE SCALE GENOMIC DNA]</scope>
    <source>
        <strain evidence="1 2">ICMP2802</strain>
    </source>
</reference>
<dbReference type="RefSeq" id="WP_004408608.1">
    <property type="nucleotide sequence ID" value="NZ_LGAR01000040.1"/>
</dbReference>
<protein>
    <submittedName>
        <fullName evidence="1">Uncharacterized protein</fullName>
    </submittedName>
</protein>
<dbReference type="PATRIC" id="fig|199198.4.peg.399"/>
<organism evidence="1 2">
    <name type="scientific">Pseudomonas syringae pv. aceris</name>
    <dbReference type="NCBI Taxonomy" id="199198"/>
    <lineage>
        <taxon>Bacteria</taxon>
        <taxon>Pseudomonadati</taxon>
        <taxon>Pseudomonadota</taxon>
        <taxon>Gammaproteobacteria</taxon>
        <taxon>Pseudomonadales</taxon>
        <taxon>Pseudomonadaceae</taxon>
        <taxon>Pseudomonas</taxon>
        <taxon>Pseudomonas syringae</taxon>
    </lineage>
</organism>
<sequence>MKIRTLWGFEGNAAKLGTDSDRVRAGVVFDEADDEYAHVLIGKGLAEEVDGKTTPKANKQAKPEENK</sequence>
<proteinExistence type="predicted"/>
<dbReference type="EMBL" id="LJPM01000614">
    <property type="protein sequence ID" value="KPW08245.1"/>
    <property type="molecule type" value="Genomic_DNA"/>
</dbReference>
<evidence type="ECO:0000313" key="2">
    <source>
        <dbReference type="Proteomes" id="UP000050297"/>
    </source>
</evidence>
<name>A0A0L8IVT2_PSESX</name>